<comment type="caution">
    <text evidence="6">The sequence shown here is derived from an EMBL/GenBank/DDBJ whole genome shotgun (WGS) entry which is preliminary data.</text>
</comment>
<dbReference type="InterPro" id="IPR051013">
    <property type="entry name" value="MBL_superfamily_lactonases"/>
</dbReference>
<dbReference type="EMBL" id="CAJNNV010031525">
    <property type="protein sequence ID" value="CAE8636630.1"/>
    <property type="molecule type" value="Genomic_DNA"/>
</dbReference>
<evidence type="ECO:0000256" key="2">
    <source>
        <dbReference type="ARBA" id="ARBA00022723"/>
    </source>
</evidence>
<dbReference type="InterPro" id="IPR036866">
    <property type="entry name" value="RibonucZ/Hydroxyglut_hydro"/>
</dbReference>
<dbReference type="SUPFAM" id="SSF56281">
    <property type="entry name" value="Metallo-hydrolase/oxidoreductase"/>
    <property type="match status" value="1"/>
</dbReference>
<sequence>MIDVPNGDPKTWQVGDCKVTRIIEMETIGGQTWIMPQATKEVVRSVDWLCPHFADKEGRMKFAIQLMVVDAPGVRIAVDTCVGNDKARPLPHWHLRSGPFLEHLEKAGITTDSVTHVFCTHLHTDHIGWNTRLQDGKWVPTFPKAQYLFGKTEFEYWSGGGTAGENGSAGEGSIHEELADSIQPIIDAGLARFVATDHTIVDEAGTRIYLRPTPGHTPGHASLMIESQGARAIITGDCFHHPLQLTKISVGSRADTDSAQAVSTRQELLEEFCGTPTLLFGTHFARPTVGVVVPHAENFRLDVDVGANDNNNNNAKAIAASRAKL</sequence>
<dbReference type="PANTHER" id="PTHR42978:SF6">
    <property type="entry name" value="QUORUM-QUENCHING LACTONASE YTNP-RELATED"/>
    <property type="match status" value="1"/>
</dbReference>
<evidence type="ECO:0000256" key="4">
    <source>
        <dbReference type="ARBA" id="ARBA00022833"/>
    </source>
</evidence>
<dbReference type="PANTHER" id="PTHR42978">
    <property type="entry name" value="QUORUM-QUENCHING LACTONASE YTNP-RELATED-RELATED"/>
    <property type="match status" value="1"/>
</dbReference>
<keyword evidence="3" id="KW-0378">Hydrolase</keyword>
<evidence type="ECO:0000256" key="1">
    <source>
        <dbReference type="ARBA" id="ARBA00007749"/>
    </source>
</evidence>
<evidence type="ECO:0000313" key="7">
    <source>
        <dbReference type="Proteomes" id="UP000654075"/>
    </source>
</evidence>
<organism evidence="6 7">
    <name type="scientific">Polarella glacialis</name>
    <name type="common">Dinoflagellate</name>
    <dbReference type="NCBI Taxonomy" id="89957"/>
    <lineage>
        <taxon>Eukaryota</taxon>
        <taxon>Sar</taxon>
        <taxon>Alveolata</taxon>
        <taxon>Dinophyceae</taxon>
        <taxon>Suessiales</taxon>
        <taxon>Suessiaceae</taxon>
        <taxon>Polarella</taxon>
    </lineage>
</organism>
<comment type="similarity">
    <text evidence="1">Belongs to the metallo-beta-lactamase superfamily.</text>
</comment>
<evidence type="ECO:0000313" key="6">
    <source>
        <dbReference type="EMBL" id="CAE8636630.1"/>
    </source>
</evidence>
<dbReference type="GO" id="GO:0046872">
    <property type="term" value="F:metal ion binding"/>
    <property type="evidence" value="ECO:0007669"/>
    <property type="project" value="UniProtKB-KW"/>
</dbReference>
<name>A0A813HEU5_POLGL</name>
<dbReference type="CDD" id="cd16277">
    <property type="entry name" value="metallo-hydrolase-like_MBL-fold"/>
    <property type="match status" value="1"/>
</dbReference>
<accession>A0A813HEU5</accession>
<keyword evidence="2" id="KW-0479">Metal-binding</keyword>
<evidence type="ECO:0000259" key="5">
    <source>
        <dbReference type="SMART" id="SM00849"/>
    </source>
</evidence>
<protein>
    <recommendedName>
        <fullName evidence="5">Metallo-beta-lactamase domain-containing protein</fullName>
    </recommendedName>
</protein>
<dbReference type="Gene3D" id="3.60.15.10">
    <property type="entry name" value="Ribonuclease Z/Hydroxyacylglutathione hydrolase-like"/>
    <property type="match status" value="1"/>
</dbReference>
<reference evidence="6" key="1">
    <citation type="submission" date="2021-02" db="EMBL/GenBank/DDBJ databases">
        <authorList>
            <person name="Dougan E. K."/>
            <person name="Rhodes N."/>
            <person name="Thang M."/>
            <person name="Chan C."/>
        </authorList>
    </citation>
    <scope>NUCLEOTIDE SEQUENCE</scope>
</reference>
<dbReference type="InterPro" id="IPR001279">
    <property type="entry name" value="Metallo-B-lactamas"/>
</dbReference>
<keyword evidence="4" id="KW-0862">Zinc</keyword>
<proteinExistence type="inferred from homology"/>
<feature type="domain" description="Metallo-beta-lactamase" evidence="5">
    <location>
        <begin position="63"/>
        <end position="283"/>
    </location>
</feature>
<evidence type="ECO:0000256" key="3">
    <source>
        <dbReference type="ARBA" id="ARBA00022801"/>
    </source>
</evidence>
<dbReference type="OrthoDB" id="10250730at2759"/>
<dbReference type="SMART" id="SM00849">
    <property type="entry name" value="Lactamase_B"/>
    <property type="match status" value="1"/>
</dbReference>
<keyword evidence="7" id="KW-1185">Reference proteome</keyword>
<gene>
    <name evidence="6" type="ORF">PGLA1383_LOCUS52053</name>
</gene>
<dbReference type="GO" id="GO:0016787">
    <property type="term" value="F:hydrolase activity"/>
    <property type="evidence" value="ECO:0007669"/>
    <property type="project" value="UniProtKB-KW"/>
</dbReference>
<dbReference type="AlphaFoldDB" id="A0A813HEU5"/>
<dbReference type="Proteomes" id="UP000654075">
    <property type="component" value="Unassembled WGS sequence"/>
</dbReference>
<dbReference type="Pfam" id="PF00753">
    <property type="entry name" value="Lactamase_B"/>
    <property type="match status" value="1"/>
</dbReference>
<dbReference type="OMA" id="YHMPFPA"/>